<organism evidence="1 2">
    <name type="scientific">Sinorhizobium sojae CCBAU 05684</name>
    <dbReference type="NCBI Taxonomy" id="716928"/>
    <lineage>
        <taxon>Bacteria</taxon>
        <taxon>Pseudomonadati</taxon>
        <taxon>Pseudomonadota</taxon>
        <taxon>Alphaproteobacteria</taxon>
        <taxon>Hyphomicrobiales</taxon>
        <taxon>Rhizobiaceae</taxon>
        <taxon>Sinorhizobium/Ensifer group</taxon>
        <taxon>Sinorhizobium</taxon>
    </lineage>
</organism>
<name>A0A249PHI2_9HYPH</name>
<protein>
    <submittedName>
        <fullName evidence="1">Uncharacterized protein</fullName>
    </submittedName>
</protein>
<keyword evidence="2" id="KW-1185">Reference proteome</keyword>
<proteinExistence type="predicted"/>
<dbReference type="AlphaFoldDB" id="A0A249PHI2"/>
<dbReference type="KEGG" id="esj:SJ05684_b41620"/>
<dbReference type="EMBL" id="CP023068">
    <property type="protein sequence ID" value="ASY65144.1"/>
    <property type="molecule type" value="Genomic_DNA"/>
</dbReference>
<dbReference type="Proteomes" id="UP000217211">
    <property type="component" value="Plasmid pSJ05684b"/>
</dbReference>
<reference evidence="1 2" key="1">
    <citation type="submission" date="2017-08" db="EMBL/GenBank/DDBJ databases">
        <title>Multipartite genome sequences of Sinorhizobium species nodulating soybeans.</title>
        <authorList>
            <person name="Tian C.F."/>
        </authorList>
    </citation>
    <scope>NUCLEOTIDE SEQUENCE [LARGE SCALE GENOMIC DNA]</scope>
    <source>
        <strain evidence="1 2">CCBAU 05684</strain>
        <plasmid evidence="2">psj05684b</plasmid>
    </source>
</reference>
<gene>
    <name evidence="1" type="ORF">SJ05684_b41620</name>
</gene>
<evidence type="ECO:0000313" key="1">
    <source>
        <dbReference type="EMBL" id="ASY65144.1"/>
    </source>
</evidence>
<geneLocation type="plasmid" evidence="2">
    <name>psj05684b</name>
</geneLocation>
<evidence type="ECO:0000313" key="2">
    <source>
        <dbReference type="Proteomes" id="UP000217211"/>
    </source>
</evidence>
<sequence>MKREAVRVRLTHVRTKLHAGDQVVAAVLLPVGDGRGGGETAHPLAQALGDRLEPTLIETIYPVGHEGGRTS</sequence>
<keyword evidence="1" id="KW-0614">Plasmid</keyword>
<accession>A0A249PHI2</accession>